<dbReference type="RefSeq" id="WP_011089917.1">
    <property type="nucleotide sequence ID" value="NZ_AJQI01000077.1"/>
</dbReference>
<proteinExistence type="predicted"/>
<evidence type="ECO:0000313" key="2">
    <source>
        <dbReference type="Proteomes" id="UP000063308"/>
    </source>
</evidence>
<sequence>MFKFLQYRARAAAYGELARSSPGKDDTRKFEKLQDSLASRADNEQVLADQYVDAVNAGGTERLRGAALAAEEERVLRCLGAAVIMQWNSLPTTLQREIFDTAGSVGTLLDTAALRGQIARFLHKHRHDTDPSKI</sequence>
<dbReference type="Proteomes" id="UP000063308">
    <property type="component" value="Chromosome"/>
</dbReference>
<name>A0A0E4BQJ3_9BRAD</name>
<organism evidence="1 2">
    <name type="scientific">Bradyrhizobium diazoefficiens</name>
    <dbReference type="NCBI Taxonomy" id="1355477"/>
    <lineage>
        <taxon>Bacteria</taxon>
        <taxon>Pseudomonadati</taxon>
        <taxon>Pseudomonadota</taxon>
        <taxon>Alphaproteobacteria</taxon>
        <taxon>Hyphomicrobiales</taxon>
        <taxon>Nitrobacteraceae</taxon>
        <taxon>Bradyrhizobium</taxon>
    </lineage>
</organism>
<accession>A0A0E4BQJ3</accession>
<dbReference type="GeneID" id="46494146"/>
<gene>
    <name evidence="1" type="ORF">NK6_5055</name>
</gene>
<dbReference type="AlphaFoldDB" id="A0A0E4BQJ3"/>
<dbReference type="EMBL" id="AP014685">
    <property type="protein sequence ID" value="BAR58214.1"/>
    <property type="molecule type" value="Genomic_DNA"/>
</dbReference>
<protein>
    <submittedName>
        <fullName evidence="1">Uncharacterized protein</fullName>
    </submittedName>
</protein>
<reference evidence="1 2" key="1">
    <citation type="submission" date="2014-11" db="EMBL/GenBank/DDBJ databases">
        <title>Symbiosis island explosion on the genome of extra-slow-growing strains of soybean bradyrhizobia with massive insertion sequences.</title>
        <authorList>
            <person name="Iida T."/>
            <person name="Minamisawa K."/>
        </authorList>
    </citation>
    <scope>NUCLEOTIDE SEQUENCE [LARGE SCALE GENOMIC DNA]</scope>
    <source>
        <strain evidence="1 2">NK6</strain>
    </source>
</reference>
<evidence type="ECO:0000313" key="1">
    <source>
        <dbReference type="EMBL" id="BAR58214.1"/>
    </source>
</evidence>
<dbReference type="OMA" id="AVIMQWN"/>